<evidence type="ECO:0000313" key="3">
    <source>
        <dbReference type="EMBL" id="GAY53589.1"/>
    </source>
</evidence>
<dbReference type="Proteomes" id="UP000236630">
    <property type="component" value="Unassembled WGS sequence"/>
</dbReference>
<keyword evidence="2" id="KW-0687">Ribonucleoprotein</keyword>
<proteinExistence type="predicted"/>
<gene>
    <name evidence="3" type="ORF">CUMW_150240</name>
</gene>
<dbReference type="SUPFAM" id="SSF52080">
    <property type="entry name" value="Ribosomal proteins L15p and L18e"/>
    <property type="match status" value="1"/>
</dbReference>
<dbReference type="GO" id="GO:1990904">
    <property type="term" value="C:ribonucleoprotein complex"/>
    <property type="evidence" value="ECO:0007669"/>
    <property type="project" value="UniProtKB-KW"/>
</dbReference>
<keyword evidence="4" id="KW-1185">Reference proteome</keyword>
<evidence type="ECO:0000313" key="4">
    <source>
        <dbReference type="Proteomes" id="UP000236630"/>
    </source>
</evidence>
<dbReference type="STRING" id="55188.A0A2H5PMK9"/>
<comment type="caution">
    <text evidence="3">The sequence shown here is derived from an EMBL/GenBank/DDBJ whole genome shotgun (WGS) entry which is preliminary data.</text>
</comment>
<dbReference type="InterPro" id="IPR036227">
    <property type="entry name" value="Ribosomal_uL15/eL18_sf"/>
</dbReference>
<dbReference type="Gene3D" id="3.100.10.10">
    <property type="match status" value="1"/>
</dbReference>
<dbReference type="AlphaFoldDB" id="A0A2H5PMK9"/>
<sequence>MDNNKKKRPWPLVPQEVKAKATKDNVPMIDVTQFGYFKVLGKGLLLENQLVVVKAELVSKITKKKLKKSEESEVSEVNRVLYKNYTTSMVGLRYSIYAISYDFDNGDYHRLSNMASSDNLS</sequence>
<protein>
    <submittedName>
        <fullName evidence="3">Uncharacterized protein</fullName>
    </submittedName>
</protein>
<dbReference type="EMBL" id="BDQV01000094">
    <property type="protein sequence ID" value="GAY53589.1"/>
    <property type="molecule type" value="Genomic_DNA"/>
</dbReference>
<evidence type="ECO:0000256" key="1">
    <source>
        <dbReference type="ARBA" id="ARBA00022980"/>
    </source>
</evidence>
<accession>A0A2H5PMK9</accession>
<keyword evidence="1" id="KW-0689">Ribosomal protein</keyword>
<evidence type="ECO:0000256" key="2">
    <source>
        <dbReference type="ARBA" id="ARBA00023274"/>
    </source>
</evidence>
<organism evidence="3 4">
    <name type="scientific">Citrus unshiu</name>
    <name type="common">Satsuma mandarin</name>
    <name type="synonym">Citrus nobilis var. unshiu</name>
    <dbReference type="NCBI Taxonomy" id="55188"/>
    <lineage>
        <taxon>Eukaryota</taxon>
        <taxon>Viridiplantae</taxon>
        <taxon>Streptophyta</taxon>
        <taxon>Embryophyta</taxon>
        <taxon>Tracheophyta</taxon>
        <taxon>Spermatophyta</taxon>
        <taxon>Magnoliopsida</taxon>
        <taxon>eudicotyledons</taxon>
        <taxon>Gunneridae</taxon>
        <taxon>Pentapetalae</taxon>
        <taxon>rosids</taxon>
        <taxon>malvids</taxon>
        <taxon>Sapindales</taxon>
        <taxon>Rutaceae</taxon>
        <taxon>Aurantioideae</taxon>
        <taxon>Citrus</taxon>
    </lineage>
</organism>
<name>A0A2H5PMK9_CITUN</name>
<reference evidence="3 4" key="1">
    <citation type="journal article" date="2017" name="Front. Genet.">
        <title>Draft sequencing of the heterozygous diploid genome of Satsuma (Citrus unshiu Marc.) using a hybrid assembly approach.</title>
        <authorList>
            <person name="Shimizu T."/>
            <person name="Tanizawa Y."/>
            <person name="Mochizuki T."/>
            <person name="Nagasaki H."/>
            <person name="Yoshioka T."/>
            <person name="Toyoda A."/>
            <person name="Fujiyama A."/>
            <person name="Kaminuma E."/>
            <person name="Nakamura Y."/>
        </authorList>
    </citation>
    <scope>NUCLEOTIDE SEQUENCE [LARGE SCALE GENOMIC DNA]</scope>
    <source>
        <strain evidence="4">cv. Miyagawa wase</strain>
    </source>
</reference>
<dbReference type="GO" id="GO:0005840">
    <property type="term" value="C:ribosome"/>
    <property type="evidence" value="ECO:0007669"/>
    <property type="project" value="UniProtKB-KW"/>
</dbReference>